<reference evidence="3 4" key="1">
    <citation type="submission" date="2019-04" db="EMBL/GenBank/DDBJ databases">
        <title>Microbes associate with the intestines of laboratory mice.</title>
        <authorList>
            <person name="Navarre W."/>
            <person name="Wong E."/>
            <person name="Huang K."/>
            <person name="Tropini C."/>
            <person name="Ng K."/>
            <person name="Yu B."/>
        </authorList>
    </citation>
    <scope>NUCLEOTIDE SEQUENCE [LARGE SCALE GENOMIC DNA]</scope>
    <source>
        <strain evidence="3 4">NM50_B9-20</strain>
    </source>
</reference>
<dbReference type="GO" id="GO:0005975">
    <property type="term" value="P:carbohydrate metabolic process"/>
    <property type="evidence" value="ECO:0007669"/>
    <property type="project" value="InterPro"/>
</dbReference>
<dbReference type="PANTHER" id="PTHR10587">
    <property type="entry name" value="GLYCOSYL TRANSFERASE-RELATED"/>
    <property type="match status" value="1"/>
</dbReference>
<dbReference type="RefSeq" id="WP_136004353.1">
    <property type="nucleotide sequence ID" value="NZ_SRYR01000001.1"/>
</dbReference>
<dbReference type="GO" id="GO:0016810">
    <property type="term" value="F:hydrolase activity, acting on carbon-nitrogen (but not peptide) bonds"/>
    <property type="evidence" value="ECO:0007669"/>
    <property type="project" value="InterPro"/>
</dbReference>
<feature type="domain" description="NodB homology" evidence="2">
    <location>
        <begin position="49"/>
        <end position="236"/>
    </location>
</feature>
<dbReference type="CDD" id="cd10944">
    <property type="entry name" value="CE4_SmPgdA_like"/>
    <property type="match status" value="1"/>
</dbReference>
<keyword evidence="4" id="KW-1185">Reference proteome</keyword>
<dbReference type="InterPro" id="IPR002509">
    <property type="entry name" value="NODB_dom"/>
</dbReference>
<feature type="chain" id="PRO_5020520399" evidence="1">
    <location>
        <begin position="31"/>
        <end position="250"/>
    </location>
</feature>
<dbReference type="SUPFAM" id="SSF88713">
    <property type="entry name" value="Glycoside hydrolase/deacetylase"/>
    <property type="match status" value="1"/>
</dbReference>
<keyword evidence="1" id="KW-0732">Signal</keyword>
<dbReference type="EMBL" id="SRYR01000001">
    <property type="protein sequence ID" value="TGY43733.1"/>
    <property type="molecule type" value="Genomic_DNA"/>
</dbReference>
<dbReference type="InterPro" id="IPR050248">
    <property type="entry name" value="Polysacc_deacetylase_ArnD"/>
</dbReference>
<organism evidence="3 4">
    <name type="scientific">Clostridium sartagoforme</name>
    <dbReference type="NCBI Taxonomy" id="84031"/>
    <lineage>
        <taxon>Bacteria</taxon>
        <taxon>Bacillati</taxon>
        <taxon>Bacillota</taxon>
        <taxon>Clostridia</taxon>
        <taxon>Eubacteriales</taxon>
        <taxon>Clostridiaceae</taxon>
        <taxon>Clostridium</taxon>
    </lineage>
</organism>
<gene>
    <name evidence="3" type="ORF">E5347_02655</name>
</gene>
<evidence type="ECO:0000313" key="3">
    <source>
        <dbReference type="EMBL" id="TGY43733.1"/>
    </source>
</evidence>
<evidence type="ECO:0000256" key="1">
    <source>
        <dbReference type="SAM" id="SignalP"/>
    </source>
</evidence>
<dbReference type="Proteomes" id="UP000306888">
    <property type="component" value="Unassembled WGS sequence"/>
</dbReference>
<evidence type="ECO:0000313" key="4">
    <source>
        <dbReference type="Proteomes" id="UP000306888"/>
    </source>
</evidence>
<sequence length="250" mass="28440">MKKENRSISLFIIMLFLSISLICPSLTAFAYNDSNNEKVNDESDNIGPKTIYLTFDDGPGGKVTNAVLDTLKKEDVKATFFVVGSEIKGQEDILLRMKDEGHSIGLHSYTHDRNKLYCNNSGFINEMIKCQDEIYKVTGEKYNILRFPFGCNNRSYKLKNSLVEEIHNNNLKIYDWTLDSEDGANYNAAPSTIAKKSYSSKNNIVLLMHCGFINKNSAKALPSVIKYYKDKGYEFKTISEDTPEIYKVTR</sequence>
<evidence type="ECO:0000259" key="2">
    <source>
        <dbReference type="PROSITE" id="PS51677"/>
    </source>
</evidence>
<dbReference type="Pfam" id="PF01522">
    <property type="entry name" value="Polysacc_deac_1"/>
    <property type="match status" value="1"/>
</dbReference>
<proteinExistence type="predicted"/>
<feature type="signal peptide" evidence="1">
    <location>
        <begin position="1"/>
        <end position="30"/>
    </location>
</feature>
<dbReference type="InterPro" id="IPR011330">
    <property type="entry name" value="Glyco_hydro/deAcase_b/a-brl"/>
</dbReference>
<dbReference type="OrthoDB" id="258610at2"/>
<dbReference type="AlphaFoldDB" id="A0A4S2DRB9"/>
<name>A0A4S2DRB9_9CLOT</name>
<protein>
    <submittedName>
        <fullName evidence="3">Polysaccharide deacetylase</fullName>
    </submittedName>
</protein>
<accession>A0A4S2DRB9</accession>
<dbReference type="PROSITE" id="PS51677">
    <property type="entry name" value="NODB"/>
    <property type="match status" value="1"/>
</dbReference>
<dbReference type="Gene3D" id="3.20.20.370">
    <property type="entry name" value="Glycoside hydrolase/deacetylase"/>
    <property type="match status" value="1"/>
</dbReference>
<dbReference type="PANTHER" id="PTHR10587:SF125">
    <property type="entry name" value="POLYSACCHARIDE DEACETYLASE YHEN-RELATED"/>
    <property type="match status" value="1"/>
</dbReference>
<comment type="caution">
    <text evidence="3">The sequence shown here is derived from an EMBL/GenBank/DDBJ whole genome shotgun (WGS) entry which is preliminary data.</text>
</comment>